<evidence type="ECO:0000313" key="2">
    <source>
        <dbReference type="Proteomes" id="UP000179243"/>
    </source>
</evidence>
<organism evidence="1 2">
    <name type="scientific">Candidatus Raymondbacteria bacterium RIFOXYD12_FULL_49_13</name>
    <dbReference type="NCBI Taxonomy" id="1817890"/>
    <lineage>
        <taxon>Bacteria</taxon>
        <taxon>Raymondiibacteriota</taxon>
    </lineage>
</organism>
<protein>
    <recommendedName>
        <fullName evidence="3">Lipocalin-like domain-containing protein</fullName>
    </recommendedName>
</protein>
<gene>
    <name evidence="1" type="ORF">A2519_18975</name>
</gene>
<dbReference type="Proteomes" id="UP000179243">
    <property type="component" value="Unassembled WGS sequence"/>
</dbReference>
<accession>A0A1F7F6L7</accession>
<comment type="caution">
    <text evidence="1">The sequence shown here is derived from an EMBL/GenBank/DDBJ whole genome shotgun (WGS) entry which is preliminary data.</text>
</comment>
<evidence type="ECO:0008006" key="3">
    <source>
        <dbReference type="Google" id="ProtNLM"/>
    </source>
</evidence>
<proteinExistence type="predicted"/>
<name>A0A1F7F6L7_UNCRA</name>
<reference evidence="1 2" key="1">
    <citation type="journal article" date="2016" name="Nat. Commun.">
        <title>Thousands of microbial genomes shed light on interconnected biogeochemical processes in an aquifer system.</title>
        <authorList>
            <person name="Anantharaman K."/>
            <person name="Brown C.T."/>
            <person name="Hug L.A."/>
            <person name="Sharon I."/>
            <person name="Castelle C.J."/>
            <person name="Probst A.J."/>
            <person name="Thomas B.C."/>
            <person name="Singh A."/>
            <person name="Wilkins M.J."/>
            <person name="Karaoz U."/>
            <person name="Brodie E.L."/>
            <person name="Williams K.H."/>
            <person name="Hubbard S.S."/>
            <person name="Banfield J.F."/>
        </authorList>
    </citation>
    <scope>NUCLEOTIDE SEQUENCE [LARGE SCALE GENOMIC DNA]</scope>
</reference>
<sequence length="110" mass="13102">MAEKKNLFIGKWRITEMEQWDQDFVDEEEEGFIEFGKRSSFQFGYLQGQIDYKIEEIEGKQRLEFSWAGNDEMDPVSGRGWARIEEDGTLYGKIAFHMGDQSWFKSKRKK</sequence>
<evidence type="ECO:0000313" key="1">
    <source>
        <dbReference type="EMBL" id="OGK02146.1"/>
    </source>
</evidence>
<dbReference type="EMBL" id="MFYX01000112">
    <property type="protein sequence ID" value="OGK02146.1"/>
    <property type="molecule type" value="Genomic_DNA"/>
</dbReference>
<dbReference type="AlphaFoldDB" id="A0A1F7F6L7"/>